<dbReference type="AlphaFoldDB" id="A0A8S2WKS6"/>
<name>A0A8S2WKS6_9BILA</name>
<protein>
    <submittedName>
        <fullName evidence="1">Uncharacterized protein</fullName>
    </submittedName>
</protein>
<evidence type="ECO:0000313" key="2">
    <source>
        <dbReference type="Proteomes" id="UP000682733"/>
    </source>
</evidence>
<comment type="caution">
    <text evidence="1">The sequence shown here is derived from an EMBL/GenBank/DDBJ whole genome shotgun (WGS) entry which is preliminary data.</text>
</comment>
<proteinExistence type="predicted"/>
<accession>A0A8S2WKS6</accession>
<gene>
    <name evidence="1" type="ORF">TMI583_LOCUS45516</name>
</gene>
<feature type="non-terminal residue" evidence="1">
    <location>
        <position position="1"/>
    </location>
</feature>
<evidence type="ECO:0000313" key="1">
    <source>
        <dbReference type="EMBL" id="CAF4444012.1"/>
    </source>
</evidence>
<sequence length="44" mass="5247">MWTRTESLAEWKHQKLDYWIAEHFVALLPPKKGPTESMISFSKK</sequence>
<dbReference type="EMBL" id="CAJOBA010081535">
    <property type="protein sequence ID" value="CAF4444012.1"/>
    <property type="molecule type" value="Genomic_DNA"/>
</dbReference>
<organism evidence="1 2">
    <name type="scientific">Didymodactylos carnosus</name>
    <dbReference type="NCBI Taxonomy" id="1234261"/>
    <lineage>
        <taxon>Eukaryota</taxon>
        <taxon>Metazoa</taxon>
        <taxon>Spiralia</taxon>
        <taxon>Gnathifera</taxon>
        <taxon>Rotifera</taxon>
        <taxon>Eurotatoria</taxon>
        <taxon>Bdelloidea</taxon>
        <taxon>Philodinida</taxon>
        <taxon>Philodinidae</taxon>
        <taxon>Didymodactylos</taxon>
    </lineage>
</organism>
<dbReference type="Proteomes" id="UP000682733">
    <property type="component" value="Unassembled WGS sequence"/>
</dbReference>
<reference evidence="1" key="1">
    <citation type="submission" date="2021-02" db="EMBL/GenBank/DDBJ databases">
        <authorList>
            <person name="Nowell W R."/>
        </authorList>
    </citation>
    <scope>NUCLEOTIDE SEQUENCE</scope>
</reference>